<dbReference type="GeneID" id="13445995"/>
<evidence type="ECO:0000313" key="8">
    <source>
        <dbReference type="Proteomes" id="UP000007494"/>
    </source>
</evidence>
<feature type="compositionally biased region" description="Low complexity" evidence="3">
    <location>
        <begin position="795"/>
        <end position="809"/>
    </location>
</feature>
<evidence type="ECO:0000256" key="2">
    <source>
        <dbReference type="ARBA" id="ARBA00023134"/>
    </source>
</evidence>
<reference evidence="8" key="3">
    <citation type="journal article" date="2012" name="PLoS Pathog.">
        <title>Comparative genomics of the apicomplexan parasites Toxoplasma gondii and Neospora caninum: Coccidia differing in host range and transmission strategy.</title>
        <authorList>
            <person name="Reid A.J."/>
            <person name="Vermont S.J."/>
            <person name="Cotton J.A."/>
            <person name="Harris D."/>
            <person name="Hill-Cawthorne G.A."/>
            <person name="Konen-Waisman S."/>
            <person name="Latham S.M."/>
            <person name="Mourier T."/>
            <person name="Norton R."/>
            <person name="Quail M.A."/>
            <person name="Sanders M."/>
            <person name="Shanmugam D."/>
            <person name="Sohal A."/>
            <person name="Wasmuth J.D."/>
            <person name="Brunk B."/>
            <person name="Grigg M.E."/>
            <person name="Howard J.C."/>
            <person name="Parkinson J."/>
            <person name="Roos D.S."/>
            <person name="Trees A.J."/>
            <person name="Berriman M."/>
            <person name="Pain A."/>
            <person name="Wastling J.M."/>
        </authorList>
    </citation>
    <scope>NUCLEOTIDE SEQUENCE [LARGE SCALE GENOMIC DNA]</scope>
    <source>
        <strain evidence="8">Liverpool</strain>
    </source>
</reference>
<dbReference type="GO" id="GO:0005525">
    <property type="term" value="F:GTP binding"/>
    <property type="evidence" value="ECO:0007669"/>
    <property type="project" value="InterPro"/>
</dbReference>
<evidence type="ECO:0000259" key="4">
    <source>
        <dbReference type="PROSITE" id="PS51388"/>
    </source>
</evidence>
<dbReference type="PROSITE" id="PS51388">
    <property type="entry name" value="GED"/>
    <property type="match status" value="1"/>
</dbReference>
<dbReference type="CDD" id="cd08771">
    <property type="entry name" value="DLP_1"/>
    <property type="match status" value="1"/>
</dbReference>
<dbReference type="SUPFAM" id="SSF52540">
    <property type="entry name" value="P-loop containing nucleoside triphosphate hydrolases"/>
    <property type="match status" value="1"/>
</dbReference>
<dbReference type="GO" id="GO:0005874">
    <property type="term" value="C:microtubule"/>
    <property type="evidence" value="ECO:0007669"/>
    <property type="project" value="TreeGrafter"/>
</dbReference>
<dbReference type="SMART" id="SM00053">
    <property type="entry name" value="DYNc"/>
    <property type="match status" value="1"/>
</dbReference>
<dbReference type="OMA" id="MAFRYVK"/>
<feature type="domain" description="Dynamin-type G" evidence="5">
    <location>
        <begin position="60"/>
        <end position="336"/>
    </location>
</feature>
<gene>
    <name evidence="7" type="ORF">BN1204_004300</name>
    <name evidence="6" type="ORF">NCLIV_004300</name>
</gene>
<dbReference type="Gene3D" id="3.40.50.300">
    <property type="entry name" value="P-loop containing nucleotide triphosphate hydrolases"/>
    <property type="match status" value="1"/>
</dbReference>
<dbReference type="Gene3D" id="1.20.120.1240">
    <property type="entry name" value="Dynamin, middle domain"/>
    <property type="match status" value="1"/>
</dbReference>
<feature type="domain" description="GED" evidence="4">
    <location>
        <begin position="629"/>
        <end position="720"/>
    </location>
</feature>
<dbReference type="InterPro" id="IPR030381">
    <property type="entry name" value="G_DYNAMIN_dom"/>
</dbReference>
<reference evidence="6" key="1">
    <citation type="submission" date="2011-02" db="EMBL/GenBank/DDBJ databases">
        <authorList>
            <person name="Aslett M."/>
        </authorList>
    </citation>
    <scope>NUCLEOTIDE SEQUENCE</scope>
    <source>
        <strain evidence="6">Liverpool</strain>
    </source>
</reference>
<feature type="compositionally biased region" description="Gly residues" evidence="3">
    <location>
        <begin position="758"/>
        <end position="772"/>
    </location>
</feature>
<dbReference type="InterPro" id="IPR027417">
    <property type="entry name" value="P-loop_NTPase"/>
</dbReference>
<dbReference type="InterPro" id="IPR000375">
    <property type="entry name" value="Dynamin_stalk"/>
</dbReference>
<dbReference type="EMBL" id="FR823381">
    <property type="protein sequence ID" value="CBZ49946.1"/>
    <property type="molecule type" value="Genomic_DNA"/>
</dbReference>
<dbReference type="Pfam" id="PF00350">
    <property type="entry name" value="Dynamin_N"/>
    <property type="match status" value="1"/>
</dbReference>
<reference evidence="6" key="2">
    <citation type="submission" date="2011-03" db="EMBL/GenBank/DDBJ databases">
        <title>Comparative genomics and transcriptomics of Neospora caninum and Toxoplasma gondii.</title>
        <authorList>
            <person name="Reid A.J."/>
            <person name="Sohal A."/>
            <person name="Harris D."/>
            <person name="Quail M."/>
            <person name="Sanders M."/>
            <person name="Berriman M."/>
            <person name="Wastling J.M."/>
            <person name="Pain A."/>
        </authorList>
    </citation>
    <scope>NUCLEOTIDE SEQUENCE</scope>
    <source>
        <strain evidence="6">Liverpool</strain>
    </source>
</reference>
<dbReference type="InterPro" id="IPR022812">
    <property type="entry name" value="Dynamin"/>
</dbReference>
<dbReference type="InterPro" id="IPR020850">
    <property type="entry name" value="GED_dom"/>
</dbReference>
<dbReference type="GO" id="GO:0008017">
    <property type="term" value="F:microtubule binding"/>
    <property type="evidence" value="ECO:0007669"/>
    <property type="project" value="TreeGrafter"/>
</dbReference>
<dbReference type="OrthoDB" id="5061070at2759"/>
<dbReference type="AlphaFoldDB" id="F0V8A5"/>
<keyword evidence="8" id="KW-1185">Reference proteome</keyword>
<name>F0V8A5_NEOCL</name>
<dbReference type="Proteomes" id="UP000007494">
    <property type="component" value="Chromosome Ib"/>
</dbReference>
<evidence type="ECO:0000256" key="1">
    <source>
        <dbReference type="ARBA" id="ARBA00022741"/>
    </source>
</evidence>
<sequence>MDGKREDVSRASPAVAASARGDEGKNSATNGVKVESQMYQQLRKLINVVDELRDVGLQQFIQLPRICVVGTQSAGKSSVLEAIVGLDFLPRGDGVVTRRPLELRLVHLSEAEHDLNEAYAVFENDKGRKIRDFEQVRQEIDRLTDQVAGKNKGIIDSPIVLTIYATQCPDLSLIDLPGITRVPLKGSDQSEDIEMLTRQMALRYASDPRTIILAVIPANVDMSTSDALQMSRRVDPRGVRTIGVITKIDLMDRGTDAAKMLMGEEIPLRLGYTGVRNRSQADIREGKSVRECLEEEKTYFATHPTYRLLPPHLVGVHSLVDKLTKVLFRHIKNFLPEIKREIASKTRVVLDRLQELGEGVPLEPSERAQLLWTAITDYVEIFKNTIRGKYDKRLQMYFDHQKDITGGSQIRTIFNELLEEFNDRKVTEDISDYEIDVAIRLHEGDSLPGFPSPDTFEYLILPYLKRIQSPVMECLDRVSQTLELLSQKIANRVFGRFPALAEKVLEMSQEILIRERDHTKAILQQIVDAETGYLFTNDAKYLSEHGSMISQESPEQVPGAYAQQGTGAVQLYGADGRPVQLGPDGKPIPPPTHAERAQQMLSSMQQSVTTMWAQGGREKKKTVYSEQFIREIRRRLDSYFALVLRNVRDSVPKTIGFFLVRQLQEKLQFEIYNQLNDETQFSALLGEPPHIMEERRALMSQLQTLKRASAVLQRDPTIAALNLDSVDENFDRDLRDLQRDASSRALPNLQSFSAPSGGSAGDGRGQMFGGGIQQRPDGAVNGAYMGSSQRPNGHATSSASPTAPGSNASDAGSFSPVTGGMVAAGSLPDKTRTLVSSGVFGDQKGASASAAKHVFEKVKFQAANNPLFSD</sequence>
<dbReference type="PANTHER" id="PTHR11566">
    <property type="entry name" value="DYNAMIN"/>
    <property type="match status" value="1"/>
</dbReference>
<reference evidence="7" key="4">
    <citation type="journal article" date="2015" name="PLoS ONE">
        <title>Comprehensive Evaluation of Toxoplasma gondii VEG and Neospora caninum LIV Genomes with Tachyzoite Stage Transcriptome and Proteome Defines Novel Transcript Features.</title>
        <authorList>
            <person name="Ramaprasad A."/>
            <person name="Mourier T."/>
            <person name="Naeem R."/>
            <person name="Malas T.B."/>
            <person name="Moussa E."/>
            <person name="Panigrahi A."/>
            <person name="Vermont S.J."/>
            <person name="Otto T.D."/>
            <person name="Wastling J."/>
            <person name="Pain A."/>
        </authorList>
    </citation>
    <scope>NUCLEOTIDE SEQUENCE</scope>
    <source>
        <strain evidence="7">Liverpool</strain>
    </source>
</reference>
<dbReference type="EMBL" id="LN714475">
    <property type="protein sequence ID" value="CEL64534.1"/>
    <property type="molecule type" value="Genomic_DNA"/>
</dbReference>
<dbReference type="Pfam" id="PF01031">
    <property type="entry name" value="Dynamin_M"/>
    <property type="match status" value="1"/>
</dbReference>
<dbReference type="GO" id="GO:0003924">
    <property type="term" value="F:GTPase activity"/>
    <property type="evidence" value="ECO:0007669"/>
    <property type="project" value="InterPro"/>
</dbReference>
<accession>F0V8A5</accession>
<protein>
    <submittedName>
        <fullName evidence="7">Dynamin-like protein, putative</fullName>
    </submittedName>
    <submittedName>
        <fullName evidence="6">Putative dynamin-like protein</fullName>
    </submittedName>
</protein>
<dbReference type="eggNOG" id="KOG0446">
    <property type="taxonomic scope" value="Eukaryota"/>
</dbReference>
<feature type="compositionally biased region" description="Low complexity" evidence="3">
    <location>
        <begin position="10"/>
        <end position="19"/>
    </location>
</feature>
<dbReference type="RefSeq" id="XP_003879981.1">
    <property type="nucleotide sequence ID" value="XM_003879932.1"/>
</dbReference>
<dbReference type="InParanoid" id="F0V8A5"/>
<keyword evidence="2" id="KW-0342">GTP-binding</keyword>
<proteinExistence type="predicted"/>
<dbReference type="InterPro" id="IPR045063">
    <property type="entry name" value="Dynamin_N"/>
</dbReference>
<evidence type="ECO:0000256" key="3">
    <source>
        <dbReference type="SAM" id="MobiDB-lite"/>
    </source>
</evidence>
<dbReference type="InterPro" id="IPR001401">
    <property type="entry name" value="Dynamin_GTPase"/>
</dbReference>
<evidence type="ECO:0000259" key="5">
    <source>
        <dbReference type="PROSITE" id="PS51718"/>
    </source>
</evidence>
<evidence type="ECO:0000313" key="7">
    <source>
        <dbReference type="EMBL" id="CEL64534.1"/>
    </source>
</evidence>
<dbReference type="InterPro" id="IPR003130">
    <property type="entry name" value="GED"/>
</dbReference>
<dbReference type="PRINTS" id="PR00195">
    <property type="entry name" value="DYNAMIN"/>
</dbReference>
<dbReference type="SMART" id="SM00302">
    <property type="entry name" value="GED"/>
    <property type="match status" value="1"/>
</dbReference>
<dbReference type="GO" id="GO:0005737">
    <property type="term" value="C:cytoplasm"/>
    <property type="evidence" value="ECO:0007669"/>
    <property type="project" value="TreeGrafter"/>
</dbReference>
<dbReference type="PROSITE" id="PS51718">
    <property type="entry name" value="G_DYNAMIN_2"/>
    <property type="match status" value="1"/>
</dbReference>
<organism evidence="6 8">
    <name type="scientific">Neospora caninum (strain Liverpool)</name>
    <dbReference type="NCBI Taxonomy" id="572307"/>
    <lineage>
        <taxon>Eukaryota</taxon>
        <taxon>Sar</taxon>
        <taxon>Alveolata</taxon>
        <taxon>Apicomplexa</taxon>
        <taxon>Conoidasida</taxon>
        <taxon>Coccidia</taxon>
        <taxon>Eucoccidiorida</taxon>
        <taxon>Eimeriorina</taxon>
        <taxon>Sarcocystidae</taxon>
        <taxon>Neospora</taxon>
    </lineage>
</organism>
<dbReference type="Pfam" id="PF02212">
    <property type="entry name" value="GED"/>
    <property type="match status" value="1"/>
</dbReference>
<dbReference type="PANTHER" id="PTHR11566:SF233">
    <property type="entry name" value="CHROMOSOME UNDETERMINED SCAFFOLD_59, WHOLE GENOME SHOTGUN SEQUENCE"/>
    <property type="match status" value="1"/>
</dbReference>
<dbReference type="VEuPathDB" id="ToxoDB:NCLIV_004300"/>
<keyword evidence="1" id="KW-0547">Nucleotide-binding</keyword>
<feature type="region of interest" description="Disordered" evidence="3">
    <location>
        <begin position="745"/>
        <end position="814"/>
    </location>
</feature>
<feature type="region of interest" description="Disordered" evidence="3">
    <location>
        <begin position="1"/>
        <end position="32"/>
    </location>
</feature>
<dbReference type="FunFam" id="3.40.50.300:FF:001311">
    <property type="entry name" value="Dynamin-like protein-related"/>
    <property type="match status" value="1"/>
</dbReference>
<dbReference type="GO" id="GO:0016020">
    <property type="term" value="C:membrane"/>
    <property type="evidence" value="ECO:0007669"/>
    <property type="project" value="TreeGrafter"/>
</dbReference>
<evidence type="ECO:0000313" key="6">
    <source>
        <dbReference type="EMBL" id="CBZ49946.1"/>
    </source>
</evidence>